<dbReference type="Pfam" id="PF00347">
    <property type="entry name" value="Ribosomal_L6"/>
    <property type="match status" value="2"/>
</dbReference>
<comment type="similarity">
    <text evidence="1">Belongs to the universal ribosomal protein uL6 family.</text>
</comment>
<keyword evidence="3" id="KW-0687">Ribonucleoprotein</keyword>
<organism evidence="5 6">
    <name type="scientific">Capsaspora owczarzaki (strain ATCC 30864)</name>
    <dbReference type="NCBI Taxonomy" id="595528"/>
    <lineage>
        <taxon>Eukaryota</taxon>
        <taxon>Filasterea</taxon>
        <taxon>Capsaspora</taxon>
    </lineage>
</organism>
<dbReference type="PANTHER" id="PTHR11655:SF16">
    <property type="entry name" value="60S RIBOSOMAL PROTEIN L9"/>
    <property type="match status" value="1"/>
</dbReference>
<name>A0A0D2U6V9_CAPO3</name>
<evidence type="ECO:0000256" key="1">
    <source>
        <dbReference type="ARBA" id="ARBA00009356"/>
    </source>
</evidence>
<accession>A0A0D2U6V9</accession>
<evidence type="ECO:0000256" key="3">
    <source>
        <dbReference type="ARBA" id="ARBA00023274"/>
    </source>
</evidence>
<keyword evidence="6" id="KW-1185">Reference proteome</keyword>
<dbReference type="PhylomeDB" id="A0A0D2U6V9"/>
<dbReference type="InParanoid" id="A0A0D2U6V9"/>
<dbReference type="PIRSF" id="PIRSF002162">
    <property type="entry name" value="Ribosomal_L6"/>
    <property type="match status" value="1"/>
</dbReference>
<evidence type="ECO:0000313" key="6">
    <source>
        <dbReference type="Proteomes" id="UP000008743"/>
    </source>
</evidence>
<dbReference type="GO" id="GO:0019843">
    <property type="term" value="F:rRNA binding"/>
    <property type="evidence" value="ECO:0007669"/>
    <property type="project" value="InterPro"/>
</dbReference>
<dbReference type="STRING" id="595528.A0A0D2U6V9"/>
<dbReference type="RefSeq" id="XP_004348888.1">
    <property type="nucleotide sequence ID" value="XM_004348838.2"/>
</dbReference>
<dbReference type="InterPro" id="IPR000702">
    <property type="entry name" value="Ribosomal_uL6-like"/>
</dbReference>
<dbReference type="FunCoup" id="A0A0D2U6V9">
    <property type="interactions" value="310"/>
</dbReference>
<dbReference type="eggNOG" id="KOG3255">
    <property type="taxonomic scope" value="Eukaryota"/>
</dbReference>
<protein>
    <submittedName>
        <fullName evidence="5">60S ribosomal protein L9</fullName>
    </submittedName>
</protein>
<dbReference type="OrthoDB" id="10252633at2759"/>
<dbReference type="PANTHER" id="PTHR11655">
    <property type="entry name" value="60S/50S RIBOSOMAL PROTEIN L6/L9"/>
    <property type="match status" value="1"/>
</dbReference>
<dbReference type="AlphaFoldDB" id="A0A0D2U6V9"/>
<proteinExistence type="inferred from homology"/>
<dbReference type="GO" id="GO:0022625">
    <property type="term" value="C:cytosolic large ribosomal subunit"/>
    <property type="evidence" value="ECO:0007669"/>
    <property type="project" value="TreeGrafter"/>
</dbReference>
<dbReference type="Gene3D" id="3.90.930.12">
    <property type="entry name" value="Ribosomal protein L6, alpha-beta domain"/>
    <property type="match status" value="2"/>
</dbReference>
<dbReference type="FunFam" id="3.90.930.12:FF:000003">
    <property type="entry name" value="60S ribosomal protein L9"/>
    <property type="match status" value="1"/>
</dbReference>
<keyword evidence="2 5" id="KW-0689">Ribosomal protein</keyword>
<dbReference type="SUPFAM" id="SSF56053">
    <property type="entry name" value="Ribosomal protein L6"/>
    <property type="match status" value="2"/>
</dbReference>
<dbReference type="OMA" id="YAHFPMK"/>
<dbReference type="Proteomes" id="UP000008743">
    <property type="component" value="Unassembled WGS sequence"/>
</dbReference>
<gene>
    <name evidence="5" type="ORF">CAOG_002138</name>
</gene>
<feature type="domain" description="Large ribosomal subunit protein uL6 alpha-beta" evidence="4">
    <location>
        <begin position="12"/>
        <end position="86"/>
    </location>
</feature>
<sequence>MRQILQTSYVDIPENVKVAVKARNVKVTGPRGALEREFKHLNVEMHMLNAGRRVRVDMWFGNRKELACVRTLTSHINNMIKGVTEGFEYKMKFVYAHFPINVNVIENKTKMEIRNFIGEKVVRTVAMIPGVTVEQQENVKDEIVLRGNSVEDVSLSAAVIQQSVKVHNKDIRKFLDGIYVSSTGSISVKGK</sequence>
<evidence type="ECO:0000256" key="2">
    <source>
        <dbReference type="ARBA" id="ARBA00022980"/>
    </source>
</evidence>
<evidence type="ECO:0000313" key="5">
    <source>
        <dbReference type="EMBL" id="KJE90906.1"/>
    </source>
</evidence>
<dbReference type="EMBL" id="KE346362">
    <property type="protein sequence ID" value="KJE90906.1"/>
    <property type="molecule type" value="Genomic_DNA"/>
</dbReference>
<dbReference type="GO" id="GO:0002181">
    <property type="term" value="P:cytoplasmic translation"/>
    <property type="evidence" value="ECO:0007669"/>
    <property type="project" value="TreeGrafter"/>
</dbReference>
<evidence type="ECO:0000259" key="4">
    <source>
        <dbReference type="Pfam" id="PF00347"/>
    </source>
</evidence>
<dbReference type="InterPro" id="IPR020040">
    <property type="entry name" value="Ribosomal_uL6_a/b-dom"/>
</dbReference>
<reference evidence="5" key="1">
    <citation type="submission" date="2011-02" db="EMBL/GenBank/DDBJ databases">
        <title>The Genome Sequence of Capsaspora owczarzaki ATCC 30864.</title>
        <authorList>
            <consortium name="The Broad Institute Genome Sequencing Platform"/>
            <person name="Russ C."/>
            <person name="Cuomo C."/>
            <person name="Burger G."/>
            <person name="Gray M.W."/>
            <person name="Holland P.W.H."/>
            <person name="King N."/>
            <person name="Lang F.B.F."/>
            <person name="Roger A.J."/>
            <person name="Ruiz-Trillo I."/>
            <person name="Young S.K."/>
            <person name="Zeng Q."/>
            <person name="Gargeya S."/>
            <person name="Alvarado L."/>
            <person name="Berlin A."/>
            <person name="Chapman S.B."/>
            <person name="Chen Z."/>
            <person name="Freedman E."/>
            <person name="Gellesch M."/>
            <person name="Goldberg J."/>
            <person name="Griggs A."/>
            <person name="Gujja S."/>
            <person name="Heilman E."/>
            <person name="Heiman D."/>
            <person name="Howarth C."/>
            <person name="Mehta T."/>
            <person name="Neiman D."/>
            <person name="Pearson M."/>
            <person name="Roberts A."/>
            <person name="Saif S."/>
            <person name="Shea T."/>
            <person name="Shenoy N."/>
            <person name="Sisk P."/>
            <person name="Stolte C."/>
            <person name="Sykes S."/>
            <person name="White J."/>
            <person name="Yandava C."/>
            <person name="Haas B."/>
            <person name="Nusbaum C."/>
            <person name="Birren B."/>
        </authorList>
    </citation>
    <scope>NUCLEOTIDE SEQUENCE</scope>
    <source>
        <strain evidence="5">ATCC 30864</strain>
    </source>
</reference>
<dbReference type="FunFam" id="3.90.930.12:FF:000004">
    <property type="entry name" value="60S ribosomal protein L9"/>
    <property type="match status" value="1"/>
</dbReference>
<dbReference type="GO" id="GO:0003735">
    <property type="term" value="F:structural constituent of ribosome"/>
    <property type="evidence" value="ECO:0007669"/>
    <property type="project" value="InterPro"/>
</dbReference>
<dbReference type="InterPro" id="IPR036789">
    <property type="entry name" value="Ribosomal_uL6-like_a/b-dom_sf"/>
</dbReference>
<feature type="domain" description="Large ribosomal subunit protein uL6 alpha-beta" evidence="4">
    <location>
        <begin position="98"/>
        <end position="177"/>
    </location>
</feature>